<evidence type="ECO:0000313" key="1">
    <source>
        <dbReference type="EMBL" id="RJL32487.1"/>
    </source>
</evidence>
<reference evidence="1 2" key="1">
    <citation type="submission" date="2018-09" db="EMBL/GenBank/DDBJ databases">
        <title>YIM 75507 draft genome.</title>
        <authorList>
            <person name="Tang S."/>
            <person name="Feng Y."/>
        </authorList>
    </citation>
    <scope>NUCLEOTIDE SEQUENCE [LARGE SCALE GENOMIC DNA]</scope>
    <source>
        <strain evidence="1 2">YIM 75507</strain>
    </source>
</reference>
<organism evidence="1 2">
    <name type="scientific">Bailinhaonella thermotolerans</name>
    <dbReference type="NCBI Taxonomy" id="1070861"/>
    <lineage>
        <taxon>Bacteria</taxon>
        <taxon>Bacillati</taxon>
        <taxon>Actinomycetota</taxon>
        <taxon>Actinomycetes</taxon>
        <taxon>Streptosporangiales</taxon>
        <taxon>Streptosporangiaceae</taxon>
        <taxon>Bailinhaonella</taxon>
    </lineage>
</organism>
<comment type="caution">
    <text evidence="1">The sequence shown here is derived from an EMBL/GenBank/DDBJ whole genome shotgun (WGS) entry which is preliminary data.</text>
</comment>
<dbReference type="SUPFAM" id="SSF51182">
    <property type="entry name" value="RmlC-like cupins"/>
    <property type="match status" value="1"/>
</dbReference>
<dbReference type="InterPro" id="IPR014710">
    <property type="entry name" value="RmlC-like_jellyroll"/>
</dbReference>
<dbReference type="OrthoDB" id="2596042at2"/>
<sequence>MPVPPAFAALHAELGHALDEAGDERVVSVVTAHGGRSAVRGLVEAVCGDEGLTARSARDSLAHPLGFDRFVLFTAPGYQLRLHVWWPGSRMREDVHDHRFGFASAVVTGSLQVSAYVVGEPGTPMARFEESRSPTGDAYVFRPAGTVPVREWTTTLLGPGSGYSMRAEALHRVSAVPAAGPVATLFVKLPPVRATTTVLTGRAALPAPSAPRRPFTPDALRARLHRVAAALA</sequence>
<dbReference type="Proteomes" id="UP000265768">
    <property type="component" value="Unassembled WGS sequence"/>
</dbReference>
<keyword evidence="2" id="KW-1185">Reference proteome</keyword>
<dbReference type="RefSeq" id="WP_119926736.1">
    <property type="nucleotide sequence ID" value="NZ_QZEY01000004.1"/>
</dbReference>
<evidence type="ECO:0008006" key="3">
    <source>
        <dbReference type="Google" id="ProtNLM"/>
    </source>
</evidence>
<evidence type="ECO:0000313" key="2">
    <source>
        <dbReference type="Proteomes" id="UP000265768"/>
    </source>
</evidence>
<dbReference type="Gene3D" id="2.60.120.10">
    <property type="entry name" value="Jelly Rolls"/>
    <property type="match status" value="1"/>
</dbReference>
<dbReference type="AlphaFoldDB" id="A0A3A4AVV9"/>
<dbReference type="InterPro" id="IPR011051">
    <property type="entry name" value="RmlC_Cupin_sf"/>
</dbReference>
<dbReference type="EMBL" id="QZEY01000004">
    <property type="protein sequence ID" value="RJL32487.1"/>
    <property type="molecule type" value="Genomic_DNA"/>
</dbReference>
<accession>A0A3A4AVV9</accession>
<name>A0A3A4AVV9_9ACTN</name>
<proteinExistence type="predicted"/>
<gene>
    <name evidence="1" type="ORF">D5H75_13215</name>
</gene>
<protein>
    <recommendedName>
        <fullName evidence="3">Cysteine dioxygenase</fullName>
    </recommendedName>
</protein>